<keyword evidence="7" id="KW-1185">Reference proteome</keyword>
<evidence type="ECO:0000256" key="2">
    <source>
        <dbReference type="ARBA" id="ARBA00022692"/>
    </source>
</evidence>
<keyword evidence="2 5" id="KW-0812">Transmembrane</keyword>
<evidence type="ECO:0000256" key="1">
    <source>
        <dbReference type="ARBA" id="ARBA00004141"/>
    </source>
</evidence>
<dbReference type="RefSeq" id="WP_005950596.1">
    <property type="nucleotide sequence ID" value="NZ_CP136423.1"/>
</dbReference>
<keyword evidence="3 5" id="KW-1133">Transmembrane helix</keyword>
<keyword evidence="4 5" id="KW-0472">Membrane</keyword>
<dbReference type="PATRIC" id="fig|476272.21.peg.1006"/>
<dbReference type="InterPro" id="IPR006480">
    <property type="entry name" value="Phage_holin_4_1"/>
</dbReference>
<feature type="transmembrane region" description="Helical" evidence="5">
    <location>
        <begin position="73"/>
        <end position="90"/>
    </location>
</feature>
<evidence type="ECO:0000256" key="5">
    <source>
        <dbReference type="SAM" id="Phobius"/>
    </source>
</evidence>
<feature type="transmembrane region" description="Helical" evidence="5">
    <location>
        <begin position="12"/>
        <end position="28"/>
    </location>
</feature>
<reference evidence="6 7" key="2">
    <citation type="submission" date="2009-02" db="EMBL/GenBank/DDBJ databases">
        <title>Draft genome sequence of Blautia hydrogenotrophica DSM 10507 (Ruminococcus hydrogenotrophicus DSM 10507).</title>
        <authorList>
            <person name="Sudarsanam P."/>
            <person name="Ley R."/>
            <person name="Guruge J."/>
            <person name="Turnbaugh P.J."/>
            <person name="Mahowald M."/>
            <person name="Liep D."/>
            <person name="Gordon J."/>
        </authorList>
    </citation>
    <scope>NUCLEOTIDE SEQUENCE [LARGE SCALE GENOMIC DNA]</scope>
    <source>
        <strain evidence="7">DSM 10507 / JCM 14656 / S5a33</strain>
    </source>
</reference>
<accession>C0CPS1</accession>
<feature type="transmembrane region" description="Helical" evidence="5">
    <location>
        <begin position="34"/>
        <end position="52"/>
    </location>
</feature>
<dbReference type="EMBL" id="ACBZ01000158">
    <property type="protein sequence ID" value="EEG48241.1"/>
    <property type="molecule type" value="Genomic_DNA"/>
</dbReference>
<dbReference type="HOGENOM" id="CLU_125939_4_2_9"/>
<evidence type="ECO:0000256" key="4">
    <source>
        <dbReference type="ARBA" id="ARBA00023136"/>
    </source>
</evidence>
<evidence type="ECO:0000313" key="7">
    <source>
        <dbReference type="Proteomes" id="UP000003100"/>
    </source>
</evidence>
<feature type="transmembrane region" description="Helical" evidence="5">
    <location>
        <begin position="96"/>
        <end position="116"/>
    </location>
</feature>
<proteinExistence type="predicted"/>
<name>C0CPS1_BLAHS</name>
<protein>
    <recommendedName>
        <fullName evidence="8">Phage-related holin (Lysis protein)</fullName>
    </recommendedName>
</protein>
<gene>
    <name evidence="6" type="ORF">RUMHYD_02872</name>
</gene>
<comment type="caution">
    <text evidence="6">The sequence shown here is derived from an EMBL/GenBank/DDBJ whole genome shotgun (WGS) entry which is preliminary data.</text>
</comment>
<dbReference type="AlphaFoldDB" id="C0CPS1"/>
<dbReference type="GeneID" id="86822558"/>
<reference evidence="6 7" key="1">
    <citation type="submission" date="2009-01" db="EMBL/GenBank/DDBJ databases">
        <authorList>
            <person name="Fulton L."/>
            <person name="Clifton S."/>
            <person name="Fulton B."/>
            <person name="Xu J."/>
            <person name="Minx P."/>
            <person name="Pepin K.H."/>
            <person name="Johnson M."/>
            <person name="Bhonagiri V."/>
            <person name="Nash W.E."/>
            <person name="Mardis E.R."/>
            <person name="Wilson R.K."/>
        </authorList>
    </citation>
    <scope>NUCLEOTIDE SEQUENCE [LARGE SCALE GENOMIC DNA]</scope>
    <source>
        <strain evidence="7">DSM 10507 / JCM 14656 / S5a33</strain>
    </source>
</reference>
<organism evidence="6 7">
    <name type="scientific">Blautia hydrogenotrophica (strain DSM 10507 / JCM 14656 / S5a33)</name>
    <name type="common">Ruminococcus hydrogenotrophicus</name>
    <dbReference type="NCBI Taxonomy" id="476272"/>
    <lineage>
        <taxon>Bacteria</taxon>
        <taxon>Bacillati</taxon>
        <taxon>Bacillota</taxon>
        <taxon>Clostridia</taxon>
        <taxon>Lachnospirales</taxon>
        <taxon>Lachnospiraceae</taxon>
        <taxon>Blautia</taxon>
    </lineage>
</organism>
<dbReference type="Proteomes" id="UP000003100">
    <property type="component" value="Unassembled WGS sequence"/>
</dbReference>
<dbReference type="NCBIfam" id="TIGR01593">
    <property type="entry name" value="holin_tox_secr"/>
    <property type="match status" value="1"/>
</dbReference>
<dbReference type="eggNOG" id="ENOG50305PQ">
    <property type="taxonomic scope" value="Bacteria"/>
</dbReference>
<evidence type="ECO:0008006" key="8">
    <source>
        <dbReference type="Google" id="ProtNLM"/>
    </source>
</evidence>
<evidence type="ECO:0000256" key="3">
    <source>
        <dbReference type="ARBA" id="ARBA00022989"/>
    </source>
</evidence>
<comment type="subcellular location">
    <subcellularLocation>
        <location evidence="1">Membrane</location>
        <topology evidence="1">Multi-pass membrane protein</topology>
    </subcellularLocation>
</comment>
<dbReference type="GO" id="GO:0016020">
    <property type="term" value="C:membrane"/>
    <property type="evidence" value="ECO:0007669"/>
    <property type="project" value="UniProtKB-SubCell"/>
</dbReference>
<sequence>MRKMNYAEPIIDGYNVIVGTVVAVLSYILGEHWILFVAFLLLNVADWLTGWMKSRINQKENSVKGWQGVLKKLGYWLMVMVAFGASAVFIEIGKAISIDLGITTLLGWFVLASLLVNEIRSICENFVEAGFHVPVILIKGLEVADKIVNKDSEKE</sequence>
<evidence type="ECO:0000313" key="6">
    <source>
        <dbReference type="EMBL" id="EEG48241.1"/>
    </source>
</evidence>
<dbReference type="Pfam" id="PF05105">
    <property type="entry name" value="Phage_holin_4_1"/>
    <property type="match status" value="1"/>
</dbReference>